<reference evidence="1" key="1">
    <citation type="submission" date="2020-08" db="EMBL/GenBank/DDBJ databases">
        <title>Genome Sequencing and Pan-Genome Analysis of Migratory bird Vibrio Strains, Inner Mongolia.</title>
        <authorList>
            <person name="Zheng L."/>
        </authorList>
    </citation>
    <scope>NUCLEOTIDE SEQUENCE</scope>
    <source>
        <strain evidence="1">M13F</strain>
    </source>
</reference>
<dbReference type="EMBL" id="JACRUP010000009">
    <property type="protein sequence ID" value="MBC5851928.1"/>
    <property type="molecule type" value="Genomic_DNA"/>
</dbReference>
<organism evidence="1 2">
    <name type="scientific">Vibrio metschnikovii</name>
    <dbReference type="NCBI Taxonomy" id="28172"/>
    <lineage>
        <taxon>Bacteria</taxon>
        <taxon>Pseudomonadati</taxon>
        <taxon>Pseudomonadota</taxon>
        <taxon>Gammaproteobacteria</taxon>
        <taxon>Vibrionales</taxon>
        <taxon>Vibrionaceae</taxon>
        <taxon>Vibrio</taxon>
    </lineage>
</organism>
<gene>
    <name evidence="1" type="ORF">H8Q88_13555</name>
</gene>
<dbReference type="RefSeq" id="WP_187026500.1">
    <property type="nucleotide sequence ID" value="NZ_JACRUP010000009.1"/>
</dbReference>
<evidence type="ECO:0000313" key="2">
    <source>
        <dbReference type="Proteomes" id="UP000615796"/>
    </source>
</evidence>
<evidence type="ECO:0008006" key="3">
    <source>
        <dbReference type="Google" id="ProtNLM"/>
    </source>
</evidence>
<accession>A0A9X0UNE8</accession>
<name>A0A9X0UNE8_VIBME</name>
<dbReference type="Proteomes" id="UP000615796">
    <property type="component" value="Unassembled WGS sequence"/>
</dbReference>
<proteinExistence type="predicted"/>
<dbReference type="PROSITE" id="PS51257">
    <property type="entry name" value="PROKAR_LIPOPROTEIN"/>
    <property type="match status" value="1"/>
</dbReference>
<evidence type="ECO:0000313" key="1">
    <source>
        <dbReference type="EMBL" id="MBC5851928.1"/>
    </source>
</evidence>
<keyword evidence="2" id="KW-1185">Reference proteome</keyword>
<sequence>MKTLLVTASLSIFITGCSSYPRSIEDQYSPAAGQPINQIIYLPELAKQSVQSLIESDSPLVLSSLADAPTVRVRESFTSAVGLACLRVESLTPSDRHNLCLYPQGWGLVRDFRND</sequence>
<comment type="caution">
    <text evidence="1">The sequence shown here is derived from an EMBL/GenBank/DDBJ whole genome shotgun (WGS) entry which is preliminary data.</text>
</comment>
<protein>
    <recommendedName>
        <fullName evidence="3">Lipoprotein</fullName>
    </recommendedName>
</protein>
<dbReference type="AlphaFoldDB" id="A0A9X0UNE8"/>